<keyword evidence="2" id="KW-0805">Transcription regulation</keyword>
<dbReference type="SMART" id="SM00380">
    <property type="entry name" value="AP2"/>
    <property type="match status" value="1"/>
</dbReference>
<dbReference type="OrthoDB" id="773121at2759"/>
<dbReference type="PROSITE" id="PS51032">
    <property type="entry name" value="AP2_ERF"/>
    <property type="match status" value="1"/>
</dbReference>
<comment type="similarity">
    <text evidence="6">Belongs to the AP2/ERF transcription factor family. ERF subfamily.</text>
</comment>
<dbReference type="GO" id="GO:0003677">
    <property type="term" value="F:DNA binding"/>
    <property type="evidence" value="ECO:0007669"/>
    <property type="project" value="UniProtKB-KW"/>
</dbReference>
<dbReference type="InterPro" id="IPR016177">
    <property type="entry name" value="DNA-bd_dom_sf"/>
</dbReference>
<evidence type="ECO:0000259" key="7">
    <source>
        <dbReference type="PROSITE" id="PS51032"/>
    </source>
</evidence>
<feature type="domain" description="AP2/ERF" evidence="7">
    <location>
        <begin position="28"/>
        <end position="85"/>
    </location>
</feature>
<comment type="subcellular location">
    <subcellularLocation>
        <location evidence="1">Nucleus</location>
    </subcellularLocation>
</comment>
<evidence type="ECO:0000256" key="5">
    <source>
        <dbReference type="ARBA" id="ARBA00023242"/>
    </source>
</evidence>
<gene>
    <name evidence="8" type="ORF">HPP92_020929</name>
</gene>
<dbReference type="GO" id="GO:0005634">
    <property type="term" value="C:nucleus"/>
    <property type="evidence" value="ECO:0007669"/>
    <property type="project" value="UniProtKB-SubCell"/>
</dbReference>
<dbReference type="PANTHER" id="PTHR31194">
    <property type="entry name" value="SHN SHINE , DNA BINDING / TRANSCRIPTION FACTOR"/>
    <property type="match status" value="1"/>
</dbReference>
<evidence type="ECO:0000256" key="1">
    <source>
        <dbReference type="ARBA" id="ARBA00004123"/>
    </source>
</evidence>
<dbReference type="Pfam" id="PF00847">
    <property type="entry name" value="AP2"/>
    <property type="match status" value="1"/>
</dbReference>
<dbReference type="InterPro" id="IPR001471">
    <property type="entry name" value="AP2/ERF_dom"/>
</dbReference>
<keyword evidence="5" id="KW-0539">Nucleus</keyword>
<sequence length="231" mass="25175">MVHKFVRRSGKVAGATSTIGVAQQTKKRFMGVRQSPSGRWVAEIKGTAQKIRMWLGTFDTAETAALAYDEAACLLRGANTRTNFWPRSSVGPVSTSSVLSPKVFNHLIRHLESQRAAKPHPSSTTTPEPPVQQKQQLMCPVELECVNRVSCRSELLNDGSASTAANSIDENDFSCMSYNPMGSSSTGGSEIIGGEEESMDDFTCFFAPLEMAVEMESSEYWTMLSSSAKSE</sequence>
<dbReference type="CDD" id="cd00018">
    <property type="entry name" value="AP2"/>
    <property type="match status" value="1"/>
</dbReference>
<comment type="caution">
    <text evidence="8">The sequence shown here is derived from an EMBL/GenBank/DDBJ whole genome shotgun (WGS) entry which is preliminary data.</text>
</comment>
<evidence type="ECO:0000313" key="8">
    <source>
        <dbReference type="EMBL" id="KAG0462453.1"/>
    </source>
</evidence>
<dbReference type="InterPro" id="IPR050913">
    <property type="entry name" value="AP2/ERF_ERF"/>
</dbReference>
<dbReference type="PRINTS" id="PR00367">
    <property type="entry name" value="ETHRSPELEMNT"/>
</dbReference>
<dbReference type="EMBL" id="JADCNM010000011">
    <property type="protein sequence ID" value="KAG0462453.1"/>
    <property type="molecule type" value="Genomic_DNA"/>
</dbReference>
<keyword evidence="4" id="KW-0804">Transcription</keyword>
<dbReference type="GO" id="GO:0003700">
    <property type="term" value="F:DNA-binding transcription factor activity"/>
    <property type="evidence" value="ECO:0007669"/>
    <property type="project" value="InterPro"/>
</dbReference>
<dbReference type="Gene3D" id="3.30.730.10">
    <property type="entry name" value="AP2/ERF domain"/>
    <property type="match status" value="1"/>
</dbReference>
<organism evidence="8 9">
    <name type="scientific">Vanilla planifolia</name>
    <name type="common">Vanilla</name>
    <dbReference type="NCBI Taxonomy" id="51239"/>
    <lineage>
        <taxon>Eukaryota</taxon>
        <taxon>Viridiplantae</taxon>
        <taxon>Streptophyta</taxon>
        <taxon>Embryophyta</taxon>
        <taxon>Tracheophyta</taxon>
        <taxon>Spermatophyta</taxon>
        <taxon>Magnoliopsida</taxon>
        <taxon>Liliopsida</taxon>
        <taxon>Asparagales</taxon>
        <taxon>Orchidaceae</taxon>
        <taxon>Vanilloideae</taxon>
        <taxon>Vanilleae</taxon>
        <taxon>Vanilla</taxon>
    </lineage>
</organism>
<dbReference type="SUPFAM" id="SSF54171">
    <property type="entry name" value="DNA-binding domain"/>
    <property type="match status" value="1"/>
</dbReference>
<evidence type="ECO:0000313" key="9">
    <source>
        <dbReference type="Proteomes" id="UP000639772"/>
    </source>
</evidence>
<dbReference type="InterPro" id="IPR036955">
    <property type="entry name" value="AP2/ERF_dom_sf"/>
</dbReference>
<dbReference type="Proteomes" id="UP000639772">
    <property type="component" value="Chromosome 11"/>
</dbReference>
<reference evidence="8 9" key="1">
    <citation type="journal article" date="2020" name="Nat. Food">
        <title>A phased Vanilla planifolia genome enables genetic improvement of flavour and production.</title>
        <authorList>
            <person name="Hasing T."/>
            <person name="Tang H."/>
            <person name="Brym M."/>
            <person name="Khazi F."/>
            <person name="Huang T."/>
            <person name="Chambers A.H."/>
        </authorList>
    </citation>
    <scope>NUCLEOTIDE SEQUENCE [LARGE SCALE GENOMIC DNA]</scope>
    <source>
        <tissue evidence="8">Leaf</tissue>
    </source>
</reference>
<dbReference type="FunFam" id="3.30.730.10:FF:000005">
    <property type="entry name" value="ethylene-responsive transcription factor RAP2-11"/>
    <property type="match status" value="1"/>
</dbReference>
<evidence type="ECO:0000256" key="4">
    <source>
        <dbReference type="ARBA" id="ARBA00023163"/>
    </source>
</evidence>
<name>A0A835Q4L1_VANPL</name>
<keyword evidence="3" id="KW-0238">DNA-binding</keyword>
<dbReference type="PANTHER" id="PTHR31194:SF197">
    <property type="entry name" value="OS12G0582900 PROTEIN"/>
    <property type="match status" value="1"/>
</dbReference>
<accession>A0A835Q4L1</accession>
<evidence type="ECO:0000256" key="6">
    <source>
        <dbReference type="ARBA" id="ARBA00024343"/>
    </source>
</evidence>
<proteinExistence type="inferred from homology"/>
<protein>
    <recommendedName>
        <fullName evidence="7">AP2/ERF domain-containing protein</fullName>
    </recommendedName>
</protein>
<evidence type="ECO:0000256" key="2">
    <source>
        <dbReference type="ARBA" id="ARBA00023015"/>
    </source>
</evidence>
<evidence type="ECO:0000256" key="3">
    <source>
        <dbReference type="ARBA" id="ARBA00023125"/>
    </source>
</evidence>
<dbReference type="AlphaFoldDB" id="A0A835Q4L1"/>